<sequence length="442" mass="44510">MAHTTSSAPLDRLIGLVEEQHVQRRPDDRWVTGVCSGVAARLGIDPVIVRVGMIVLTMLSGAGIVLYGLGFLFLPTATEPSPIVRLKSNVPEGVLLAGLGILAVIAIGSTFAGGDFGPGMGMPLAPLLILGGLGYYLHSQGKLGSWSSGAGTTAPPPPPGATGSPQSAISPQDAVDPQPYAAPVLIPPTPVTEYAGPATAHPIPAAVNPIPTPAHPSHLPAPPDAASQGEGGTVRQRRPRHRRLGPVATLVALGGAAAAYGLVFVTRPGDADTNLVTIGLAAAVAVLGLVLLIAGTLGRRGGLVAFVAVLLALGAVASTAGAANYVSGGVGDRTWSASSVPAQGFRLGVGDATLVLPTTPAAATAAAIRVHQGVGTLTIRVPKDHSVRLRGSIRLGSLTQDHRPITESDPGRITFDRVIGTGPLVGTIDADFGVGSIDVVTS</sequence>
<comment type="subcellular location">
    <subcellularLocation>
        <location evidence="1">Cell membrane</location>
        <topology evidence="1">Single-pass membrane protein</topology>
    </subcellularLocation>
</comment>
<keyword evidence="2" id="KW-1003">Cell membrane</keyword>
<dbReference type="PANTHER" id="PTHR33885:SF3">
    <property type="entry name" value="PHAGE SHOCK PROTEIN C"/>
    <property type="match status" value="1"/>
</dbReference>
<feature type="region of interest" description="Disordered" evidence="6">
    <location>
        <begin position="202"/>
        <end position="242"/>
    </location>
</feature>
<evidence type="ECO:0000313" key="10">
    <source>
        <dbReference type="Proteomes" id="UP000035720"/>
    </source>
</evidence>
<keyword evidence="4 7" id="KW-1133">Transmembrane helix</keyword>
<evidence type="ECO:0000256" key="1">
    <source>
        <dbReference type="ARBA" id="ARBA00004162"/>
    </source>
</evidence>
<evidence type="ECO:0000256" key="3">
    <source>
        <dbReference type="ARBA" id="ARBA00022692"/>
    </source>
</evidence>
<evidence type="ECO:0000259" key="8">
    <source>
        <dbReference type="Pfam" id="PF04024"/>
    </source>
</evidence>
<feature type="transmembrane region" description="Helical" evidence="7">
    <location>
        <begin position="304"/>
        <end position="326"/>
    </location>
</feature>
<keyword evidence="10" id="KW-1185">Reference proteome</keyword>
<dbReference type="GO" id="GO:0005886">
    <property type="term" value="C:plasma membrane"/>
    <property type="evidence" value="ECO:0007669"/>
    <property type="project" value="UniProtKB-SubCell"/>
</dbReference>
<dbReference type="RefSeq" id="WP_048544798.1">
    <property type="nucleotide sequence ID" value="NZ_HF571038.1"/>
</dbReference>
<dbReference type="Pfam" id="PF04024">
    <property type="entry name" value="PspC"/>
    <property type="match status" value="1"/>
</dbReference>
<keyword evidence="3 7" id="KW-0812">Transmembrane</keyword>
<protein>
    <recommendedName>
        <fullName evidence="8">Phage shock protein PspC N-terminal domain-containing protein</fullName>
    </recommendedName>
</protein>
<feature type="compositionally biased region" description="Pro residues" evidence="6">
    <location>
        <begin position="210"/>
        <end position="223"/>
    </location>
</feature>
<accession>A0A077MCL7</accession>
<feature type="region of interest" description="Disordered" evidence="6">
    <location>
        <begin position="147"/>
        <end position="182"/>
    </location>
</feature>
<dbReference type="AlphaFoldDB" id="A0A077MCL7"/>
<feature type="transmembrane region" description="Helical" evidence="7">
    <location>
        <begin position="120"/>
        <end position="137"/>
    </location>
</feature>
<evidence type="ECO:0000256" key="7">
    <source>
        <dbReference type="SAM" id="Phobius"/>
    </source>
</evidence>
<feature type="transmembrane region" description="Helical" evidence="7">
    <location>
        <begin position="51"/>
        <end position="74"/>
    </location>
</feature>
<dbReference type="InterPro" id="IPR052027">
    <property type="entry name" value="PspC"/>
</dbReference>
<evidence type="ECO:0000256" key="2">
    <source>
        <dbReference type="ARBA" id="ARBA00022475"/>
    </source>
</evidence>
<evidence type="ECO:0000313" key="9">
    <source>
        <dbReference type="EMBL" id="CCI52428.1"/>
    </source>
</evidence>
<dbReference type="PANTHER" id="PTHR33885">
    <property type="entry name" value="PHAGE SHOCK PROTEIN C"/>
    <property type="match status" value="1"/>
</dbReference>
<evidence type="ECO:0000256" key="6">
    <source>
        <dbReference type="SAM" id="MobiDB-lite"/>
    </source>
</evidence>
<feature type="transmembrane region" description="Helical" evidence="7">
    <location>
        <begin position="94"/>
        <end position="114"/>
    </location>
</feature>
<dbReference type="InterPro" id="IPR007168">
    <property type="entry name" value="Phageshock_PspC_N"/>
</dbReference>
<gene>
    <name evidence="9" type="ORF">BN13_170029</name>
</gene>
<feature type="transmembrane region" description="Helical" evidence="7">
    <location>
        <begin position="275"/>
        <end position="297"/>
    </location>
</feature>
<feature type="transmembrane region" description="Helical" evidence="7">
    <location>
        <begin position="244"/>
        <end position="263"/>
    </location>
</feature>
<proteinExistence type="predicted"/>
<reference evidence="9 10" key="1">
    <citation type="journal article" date="2013" name="ISME J.">
        <title>A metabolic model for members of the genus Tetrasphaera involved in enhanced biological phosphorus removal.</title>
        <authorList>
            <person name="Kristiansen R."/>
            <person name="Nguyen H.T.T."/>
            <person name="Saunders A.M."/>
            <person name="Nielsen J.L."/>
            <person name="Wimmer R."/>
            <person name="Le V.Q."/>
            <person name="McIlroy S.J."/>
            <person name="Petrovski S."/>
            <person name="Seviour R.J."/>
            <person name="Calteau A."/>
            <person name="Nielsen K.L."/>
            <person name="Nielsen P.H."/>
        </authorList>
    </citation>
    <scope>NUCLEOTIDE SEQUENCE [LARGE SCALE GENOMIC DNA]</scope>
    <source>
        <strain evidence="9 10">Ben 74</strain>
    </source>
</reference>
<name>A0A077MCL7_9MICO</name>
<evidence type="ECO:0000256" key="5">
    <source>
        <dbReference type="ARBA" id="ARBA00023136"/>
    </source>
</evidence>
<evidence type="ECO:0000256" key="4">
    <source>
        <dbReference type="ARBA" id="ARBA00022989"/>
    </source>
</evidence>
<comment type="caution">
    <text evidence="9">The sequence shown here is derived from an EMBL/GenBank/DDBJ whole genome shotgun (WGS) entry which is preliminary data.</text>
</comment>
<dbReference type="STRING" id="1193518.BN13_170029"/>
<dbReference type="Proteomes" id="UP000035720">
    <property type="component" value="Unassembled WGS sequence"/>
</dbReference>
<feature type="domain" description="Phage shock protein PspC N-terminal" evidence="8">
    <location>
        <begin position="23"/>
        <end position="76"/>
    </location>
</feature>
<dbReference type="EMBL" id="CAJC01000079">
    <property type="protein sequence ID" value="CCI52428.1"/>
    <property type="molecule type" value="Genomic_DNA"/>
</dbReference>
<organism evidence="9 10">
    <name type="scientific">Nostocoides jenkinsii Ben 74</name>
    <dbReference type="NCBI Taxonomy" id="1193518"/>
    <lineage>
        <taxon>Bacteria</taxon>
        <taxon>Bacillati</taxon>
        <taxon>Actinomycetota</taxon>
        <taxon>Actinomycetes</taxon>
        <taxon>Micrococcales</taxon>
        <taxon>Intrasporangiaceae</taxon>
        <taxon>Nostocoides</taxon>
    </lineage>
</organism>
<keyword evidence="5 7" id="KW-0472">Membrane</keyword>